<comment type="similarity">
    <text evidence="4">Belongs to the glycosyl hydrolase 24 family.</text>
</comment>
<evidence type="ECO:0000256" key="4">
    <source>
        <dbReference type="RuleBase" id="RU003788"/>
    </source>
</evidence>
<dbReference type="InterPro" id="IPR023346">
    <property type="entry name" value="Lysozyme-like_dom_sf"/>
</dbReference>
<dbReference type="CDD" id="cd00737">
    <property type="entry name" value="lyz_endolysin_autolysin"/>
    <property type="match status" value="1"/>
</dbReference>
<protein>
    <recommendedName>
        <fullName evidence="4">Lysozyme</fullName>
        <ecNumber evidence="4">3.2.1.17</ecNumber>
    </recommendedName>
</protein>
<dbReference type="InterPro" id="IPR002196">
    <property type="entry name" value="Glyco_hydro_24"/>
</dbReference>
<dbReference type="InterPro" id="IPR033907">
    <property type="entry name" value="Endolysin_autolysin"/>
</dbReference>
<dbReference type="PANTHER" id="PTHR38107:SF3">
    <property type="entry name" value="LYSOZYME RRRD-RELATED"/>
    <property type="match status" value="1"/>
</dbReference>
<keyword evidence="3" id="KW-1035">Host cytoplasm</keyword>
<keyword evidence="1 4" id="KW-0929">Antimicrobial</keyword>
<proteinExistence type="inferred from homology"/>
<evidence type="ECO:0000313" key="6">
    <source>
        <dbReference type="Proteomes" id="UP000216438"/>
    </source>
</evidence>
<keyword evidence="2 4" id="KW-0081">Bacteriolytic enzyme</keyword>
<dbReference type="Gene3D" id="1.10.530.40">
    <property type="match status" value="1"/>
</dbReference>
<dbReference type="EMBL" id="CP016303">
    <property type="protein sequence ID" value="ASX25915.1"/>
    <property type="molecule type" value="Genomic_DNA"/>
</dbReference>
<dbReference type="InterPro" id="IPR051018">
    <property type="entry name" value="Bacteriophage_GH24"/>
</dbReference>
<dbReference type="RefSeq" id="WP_052735019.1">
    <property type="nucleotide sequence ID" value="NZ_CP016303.1"/>
</dbReference>
<dbReference type="EC" id="3.2.1.17" evidence="4"/>
<keyword evidence="4" id="KW-0326">Glycosidase</keyword>
<gene>
    <name evidence="5" type="ORF">BA171_01885</name>
</gene>
<dbReference type="GO" id="GO:0009253">
    <property type="term" value="P:peptidoglycan catabolic process"/>
    <property type="evidence" value="ECO:0007669"/>
    <property type="project" value="InterPro"/>
</dbReference>
<accession>A0A249DXC8</accession>
<evidence type="ECO:0000256" key="1">
    <source>
        <dbReference type="ARBA" id="ARBA00022529"/>
    </source>
</evidence>
<organism evidence="5 6">
    <name type="scientific">Candidatus Hamiltonella defensa</name>
    <name type="common">Bemisia tabaci</name>
    <dbReference type="NCBI Taxonomy" id="672795"/>
    <lineage>
        <taxon>Bacteria</taxon>
        <taxon>Pseudomonadati</taxon>
        <taxon>Pseudomonadota</taxon>
        <taxon>Gammaproteobacteria</taxon>
        <taxon>Enterobacterales</taxon>
        <taxon>Enterobacteriaceae</taxon>
        <taxon>aphid secondary symbionts</taxon>
        <taxon>Candidatus Williamhamiltonella</taxon>
    </lineage>
</organism>
<dbReference type="GO" id="GO:0031640">
    <property type="term" value="P:killing of cells of another organism"/>
    <property type="evidence" value="ECO:0007669"/>
    <property type="project" value="UniProtKB-KW"/>
</dbReference>
<reference evidence="5 6" key="2">
    <citation type="submission" date="2017-09" db="EMBL/GenBank/DDBJ databases">
        <title>The genome of whitefly Bemisia tabaci, a global crop pest, provides novel insights into virus transmission, host adaptation and insecticide resistance.</title>
        <authorList>
            <person name="Kaur N."/>
            <person name="Kliot A."/>
            <person name="Pinheiro P.V."/>
            <person name="Luan J."/>
            <person name="Zheng Y."/>
            <person name="Liu W."/>
            <person name="Sun H."/>
            <person name="Yang X."/>
            <person name="Xu Y."/>
            <person name="Luo Y."/>
            <person name="Kruse A."/>
            <person name="Fisher T.W."/>
            <person name="Nelson D.R."/>
            <person name="Elimelech M."/>
            <person name="MacCoss M."/>
            <person name="Johnson R."/>
            <person name="Cohen E."/>
            <person name="Hunter W.B."/>
            <person name="Brown J.K."/>
            <person name="Jander G."/>
            <person name="Cilia M."/>
            <person name="Douglas A.E."/>
            <person name="Ghanim M."/>
            <person name="Simmons A.M."/>
            <person name="Wintermantel W.M."/>
            <person name="Ling K.-S."/>
            <person name="Fei Z."/>
        </authorList>
    </citation>
    <scope>NUCLEOTIDE SEQUENCE [LARGE SCALE GENOMIC DNA]</scope>
    <source>
        <strain evidence="5 6">MEAM1</strain>
    </source>
</reference>
<dbReference type="GO" id="GO:0016998">
    <property type="term" value="P:cell wall macromolecule catabolic process"/>
    <property type="evidence" value="ECO:0007669"/>
    <property type="project" value="InterPro"/>
</dbReference>
<reference evidence="6" key="1">
    <citation type="submission" date="2016-06" db="EMBL/GenBank/DDBJ databases">
        <authorList>
            <person name="Chen W."/>
            <person name="Hasegawa D.K."/>
        </authorList>
    </citation>
    <scope>NUCLEOTIDE SEQUENCE [LARGE SCALE GENOMIC DNA]</scope>
    <source>
        <strain evidence="6">MEAM1</strain>
    </source>
</reference>
<dbReference type="Pfam" id="PF00959">
    <property type="entry name" value="Phage_lysozyme"/>
    <property type="match status" value="1"/>
</dbReference>
<sequence>MPGAGDYSMRCPAVRWRFLANPPLMMVEGLFHGTLPASAPVFNSISCSRSVRQNQFDALGSLLFNIGVKAFATSTLLKKLNAGDEQGATAEFPKWCYGTVKGKKVPLKGLIFRRQQEKPRFEAGVMEKESPEFSRCE</sequence>
<dbReference type="GO" id="GO:0003796">
    <property type="term" value="F:lysozyme activity"/>
    <property type="evidence" value="ECO:0007669"/>
    <property type="project" value="UniProtKB-EC"/>
</dbReference>
<dbReference type="PANTHER" id="PTHR38107">
    <property type="match status" value="1"/>
</dbReference>
<evidence type="ECO:0000313" key="5">
    <source>
        <dbReference type="EMBL" id="ASX25915.1"/>
    </source>
</evidence>
<dbReference type="GO" id="GO:0042742">
    <property type="term" value="P:defense response to bacterium"/>
    <property type="evidence" value="ECO:0007669"/>
    <property type="project" value="UniProtKB-KW"/>
</dbReference>
<dbReference type="SUPFAM" id="SSF53955">
    <property type="entry name" value="Lysozyme-like"/>
    <property type="match status" value="1"/>
</dbReference>
<evidence type="ECO:0000256" key="2">
    <source>
        <dbReference type="ARBA" id="ARBA00022638"/>
    </source>
</evidence>
<comment type="catalytic activity">
    <reaction evidence="4">
        <text>Hydrolysis of (1-&gt;4)-beta-linkages between N-acetylmuramic acid and N-acetyl-D-glucosamine residues in a peptidoglycan and between N-acetyl-D-glucosamine residues in chitodextrins.</text>
        <dbReference type="EC" id="3.2.1.17"/>
    </reaction>
</comment>
<dbReference type="InterPro" id="IPR023347">
    <property type="entry name" value="Lysozyme_dom_sf"/>
</dbReference>
<keyword evidence="4" id="KW-0378">Hydrolase</keyword>
<evidence type="ECO:0000256" key="3">
    <source>
        <dbReference type="ARBA" id="ARBA00023200"/>
    </source>
</evidence>
<dbReference type="AlphaFoldDB" id="A0A249DXC8"/>
<name>A0A249DXC8_9ENTR</name>
<dbReference type="Proteomes" id="UP000216438">
    <property type="component" value="Chromosome"/>
</dbReference>